<dbReference type="Pfam" id="PF22936">
    <property type="entry name" value="Pol_BBD"/>
    <property type="match status" value="1"/>
</dbReference>
<proteinExistence type="predicted"/>
<reference evidence="2 3" key="1">
    <citation type="journal article" date="2022" name="Nat. Genet.">
        <title>Improved pea reference genome and pan-genome highlight genomic features and evolutionary characteristics.</title>
        <authorList>
            <person name="Yang T."/>
            <person name="Liu R."/>
            <person name="Luo Y."/>
            <person name="Hu S."/>
            <person name="Wang D."/>
            <person name="Wang C."/>
            <person name="Pandey M.K."/>
            <person name="Ge S."/>
            <person name="Xu Q."/>
            <person name="Li N."/>
            <person name="Li G."/>
            <person name="Huang Y."/>
            <person name="Saxena R.K."/>
            <person name="Ji Y."/>
            <person name="Li M."/>
            <person name="Yan X."/>
            <person name="He Y."/>
            <person name="Liu Y."/>
            <person name="Wang X."/>
            <person name="Xiang C."/>
            <person name="Varshney R.K."/>
            <person name="Ding H."/>
            <person name="Gao S."/>
            <person name="Zong X."/>
        </authorList>
    </citation>
    <scope>NUCLEOTIDE SEQUENCE [LARGE SCALE GENOMIC DNA]</scope>
    <source>
        <strain evidence="2 3">cv. Zhongwan 6</strain>
    </source>
</reference>
<dbReference type="InterPro" id="IPR054722">
    <property type="entry name" value="PolX-like_BBD"/>
</dbReference>
<dbReference type="Gramene" id="Psat04G0533400-T1">
    <property type="protein sequence ID" value="KAI5421851.1"/>
    <property type="gene ID" value="KIW84_045334"/>
</dbReference>
<organism evidence="2 3">
    <name type="scientific">Pisum sativum</name>
    <name type="common">Garden pea</name>
    <name type="synonym">Lathyrus oleraceus</name>
    <dbReference type="NCBI Taxonomy" id="3888"/>
    <lineage>
        <taxon>Eukaryota</taxon>
        <taxon>Viridiplantae</taxon>
        <taxon>Streptophyta</taxon>
        <taxon>Embryophyta</taxon>
        <taxon>Tracheophyta</taxon>
        <taxon>Spermatophyta</taxon>
        <taxon>Magnoliopsida</taxon>
        <taxon>eudicotyledons</taxon>
        <taxon>Gunneridae</taxon>
        <taxon>Pentapetalae</taxon>
        <taxon>rosids</taxon>
        <taxon>fabids</taxon>
        <taxon>Fabales</taxon>
        <taxon>Fabaceae</taxon>
        <taxon>Papilionoideae</taxon>
        <taxon>50 kb inversion clade</taxon>
        <taxon>NPAAA clade</taxon>
        <taxon>Hologalegina</taxon>
        <taxon>IRL clade</taxon>
        <taxon>Fabeae</taxon>
        <taxon>Lathyrus</taxon>
    </lineage>
</organism>
<dbReference type="EMBL" id="JAMSHJ010000004">
    <property type="protein sequence ID" value="KAI5421851.1"/>
    <property type="molecule type" value="Genomic_DNA"/>
</dbReference>
<feature type="domain" description="Retrovirus-related Pol polyprotein from transposon TNT 1-94-like beta-barrel" evidence="1">
    <location>
        <begin position="115"/>
        <end position="151"/>
    </location>
</feature>
<evidence type="ECO:0000313" key="2">
    <source>
        <dbReference type="EMBL" id="KAI5421851.1"/>
    </source>
</evidence>
<sequence>MAFAANSNTKNDLPSTVFVKLDRDNYPLWRSFVLPIIRGCKLDGYMLGTKLCPAEFITKVDANALTIKQLNPTYEDGQACDQQLLSWLKNFMTQDLATQLLHCENSKKLWEDYDWYFDSGASNHVTHHTDKFQDLTEHHDKNSLFVGNGNSQNSDPTPVIAEATQADTNPKNSEETTQIEDVQDSHIESDHVNNSSPANNSVMRPWITLRHQTLLNKTSQNHALALTHTQICIPEANQAFTKPNYHTLD</sequence>
<evidence type="ECO:0000313" key="3">
    <source>
        <dbReference type="Proteomes" id="UP001058974"/>
    </source>
</evidence>
<keyword evidence="3" id="KW-1185">Reference proteome</keyword>
<accession>A0A9D5AWL5</accession>
<name>A0A9D5AWL5_PEA</name>
<evidence type="ECO:0000259" key="1">
    <source>
        <dbReference type="Pfam" id="PF22936"/>
    </source>
</evidence>
<gene>
    <name evidence="2" type="ORF">KIW84_045334</name>
</gene>
<comment type="caution">
    <text evidence="2">The sequence shown here is derived from an EMBL/GenBank/DDBJ whole genome shotgun (WGS) entry which is preliminary data.</text>
</comment>
<dbReference type="AlphaFoldDB" id="A0A9D5AWL5"/>
<protein>
    <recommendedName>
        <fullName evidence="1">Retrovirus-related Pol polyprotein from transposon TNT 1-94-like beta-barrel domain-containing protein</fullName>
    </recommendedName>
</protein>
<dbReference type="Proteomes" id="UP001058974">
    <property type="component" value="Chromosome 4"/>
</dbReference>